<accession>A0A532V8W6</accession>
<dbReference type="PANTHER" id="PTHR39201:SF1">
    <property type="entry name" value="FLAVODOXIN-LIKE DOMAIN-CONTAINING PROTEIN"/>
    <property type="match status" value="1"/>
</dbReference>
<protein>
    <recommendedName>
        <fullName evidence="1">Flavodoxin-like domain-containing protein</fullName>
    </recommendedName>
</protein>
<dbReference type="InterPro" id="IPR029039">
    <property type="entry name" value="Flavoprotein-like_sf"/>
</dbReference>
<dbReference type="Proteomes" id="UP000317778">
    <property type="component" value="Unassembled WGS sequence"/>
</dbReference>
<evidence type="ECO:0000313" key="3">
    <source>
        <dbReference type="Proteomes" id="UP000317778"/>
    </source>
</evidence>
<comment type="caution">
    <text evidence="2">The sequence shown here is derived from an EMBL/GenBank/DDBJ whole genome shotgun (WGS) entry which is preliminary data.</text>
</comment>
<dbReference type="Gene3D" id="3.40.50.360">
    <property type="match status" value="1"/>
</dbReference>
<dbReference type="GO" id="GO:0010181">
    <property type="term" value="F:FMN binding"/>
    <property type="evidence" value="ECO:0007669"/>
    <property type="project" value="InterPro"/>
</dbReference>
<dbReference type="PROSITE" id="PS50902">
    <property type="entry name" value="FLAVODOXIN_LIKE"/>
    <property type="match status" value="1"/>
</dbReference>
<feature type="domain" description="Flavodoxin-like" evidence="1">
    <location>
        <begin position="3"/>
        <end position="155"/>
    </location>
</feature>
<name>A0A532V8W6_UNCT6</name>
<evidence type="ECO:0000313" key="2">
    <source>
        <dbReference type="EMBL" id="TKJ43654.1"/>
    </source>
</evidence>
<dbReference type="PANTHER" id="PTHR39201">
    <property type="entry name" value="EXPORTED PROTEIN-RELATED"/>
    <property type="match status" value="1"/>
</dbReference>
<reference evidence="2 3" key="1">
    <citation type="submission" date="2017-06" db="EMBL/GenBank/DDBJ databases">
        <title>Novel microbial phyla capable of carbon fixation and sulfur reduction in deep-sea sediments.</title>
        <authorList>
            <person name="Huang J."/>
            <person name="Baker B."/>
            <person name="Wang Y."/>
        </authorList>
    </citation>
    <scope>NUCLEOTIDE SEQUENCE [LARGE SCALE GENOMIC DNA]</scope>
    <source>
        <strain evidence="2">B3_TA06</strain>
    </source>
</reference>
<proteinExistence type="predicted"/>
<sequence length="174" mass="19902">MKTVVVYYSRYGNSRVAARLIAKHLQAPVHRIEVKRHRGVVRSTFSALFGRRPEIKTIPLQPQDWDLMVIVVPIWSGRPATPLKTFLAETRLAEKQVAVFFSYTKTDPHKRPSRWMQKVLGHFGARLVAVGGYNISLKNHTVLKQRIWDFLAQLPPQAIPSTPSKKSARRSPQK</sequence>
<dbReference type="SUPFAM" id="SSF52218">
    <property type="entry name" value="Flavoproteins"/>
    <property type="match status" value="1"/>
</dbReference>
<dbReference type="InterPro" id="IPR008254">
    <property type="entry name" value="Flavodoxin/NO_synth"/>
</dbReference>
<organism evidence="2 3">
    <name type="scientific">candidate division TA06 bacterium B3_TA06</name>
    <dbReference type="NCBI Taxonomy" id="2012487"/>
    <lineage>
        <taxon>Bacteria</taxon>
        <taxon>Bacteria division TA06</taxon>
    </lineage>
</organism>
<dbReference type="EMBL" id="NJBO01000003">
    <property type="protein sequence ID" value="TKJ43654.1"/>
    <property type="molecule type" value="Genomic_DNA"/>
</dbReference>
<evidence type="ECO:0000259" key="1">
    <source>
        <dbReference type="PROSITE" id="PS50902"/>
    </source>
</evidence>
<gene>
    <name evidence="2" type="ORF">CEE36_02930</name>
</gene>
<dbReference type="AlphaFoldDB" id="A0A532V8W6"/>